<dbReference type="EMBL" id="JAULSW010000002">
    <property type="protein sequence ID" value="KAK3389708.1"/>
    <property type="molecule type" value="Genomic_DNA"/>
</dbReference>
<sequence length="878" mass="98283">MAKPYAIVDNAQGDFKVETLGSLSVPTYQYDKLPSQGDHFRLLELFPGEGGRLDCKIVIDKIYDSEKPCRYTALSYCWQNPQFDNLVIGGKRIAADDPIRSTYQICHSLWCNDKRILISTSLRDALHELLAQSGNQTVRLWVDALCINQDDLAERASQVLLMQQIYHNATEVCMWLGREDEFSSLTFQLLGTLASLDTRRPGQQQELINPQAMQRMGVPVFPSEDWEALTRLLERPYFRRIWILQEMIAASLGSKLYCGGLEPLPWTALTASIIFLDRSKWISQIEAQYLSRSGGLSLMLSAISVGVAWMKGASTPAERLLIRREAITAGRRFDATDPRDKIFALIGIINDFGHRDLFGEDSPEGLGGPQTVTKDGTVHATFKLDERGKSKEDIALEIMQSHHDECIKKLHVALLDVFRGCVRVADIILQPEEDYTTEPFLNEYAAITGKTISGLNYIGQFRKDFRNISLDHQRCADFAWNAFTMFSSGISSYIQLIAEFCETDVFVEICNEPEIIEEVSRFREATAWMVESLEPKPPSQAESSGSNDKAKIKTPLVVGDRATLDRLEYAIKFERQYPDWAWSAAGWTMPMYDKPVEQVYTEFMVKCIRDDGNLDILGDVEDSSSRKIKGLPSWVPDFSIPMHRVPFTKWRTGKAEGFYSASGSSKADPKWDVKDAGVLGLSGYKVDEIVALASKELKDDETEERLQEWTAMIDQFVGTTYPAGSCDKIEGLWRTLIGDRSVDGECPAQTEYGAHFDALQRVADVKEGMDSLSLSSSNTVVAGKETFVRATAEVMSERKLFVTKKGYIGAGPLSSRVGGGVYLLAGGHVPFVLRNESDTNLLAGVPRMSLVGDCYVHGIMHGEALLWKDFGWEDVQIV</sequence>
<organism evidence="2 3">
    <name type="scientific">Podospora didyma</name>
    <dbReference type="NCBI Taxonomy" id="330526"/>
    <lineage>
        <taxon>Eukaryota</taxon>
        <taxon>Fungi</taxon>
        <taxon>Dikarya</taxon>
        <taxon>Ascomycota</taxon>
        <taxon>Pezizomycotina</taxon>
        <taxon>Sordariomycetes</taxon>
        <taxon>Sordariomycetidae</taxon>
        <taxon>Sordariales</taxon>
        <taxon>Podosporaceae</taxon>
        <taxon>Podospora</taxon>
    </lineage>
</organism>
<dbReference type="PANTHER" id="PTHR24148">
    <property type="entry name" value="ANKYRIN REPEAT DOMAIN-CONTAINING PROTEIN 39 HOMOLOG-RELATED"/>
    <property type="match status" value="1"/>
</dbReference>
<evidence type="ECO:0000259" key="1">
    <source>
        <dbReference type="Pfam" id="PF06985"/>
    </source>
</evidence>
<dbReference type="Pfam" id="PF26639">
    <property type="entry name" value="Het-6_barrel"/>
    <property type="match status" value="1"/>
</dbReference>
<dbReference type="Proteomes" id="UP001285441">
    <property type="component" value="Unassembled WGS sequence"/>
</dbReference>
<accession>A0AAE0U3K0</accession>
<proteinExistence type="predicted"/>
<name>A0AAE0U3K0_9PEZI</name>
<evidence type="ECO:0000313" key="3">
    <source>
        <dbReference type="Proteomes" id="UP001285441"/>
    </source>
</evidence>
<gene>
    <name evidence="2" type="ORF">B0H63DRAFT_464193</name>
</gene>
<dbReference type="InterPro" id="IPR010730">
    <property type="entry name" value="HET"/>
</dbReference>
<dbReference type="PANTHER" id="PTHR24148:SF64">
    <property type="entry name" value="HETEROKARYON INCOMPATIBILITY DOMAIN-CONTAINING PROTEIN"/>
    <property type="match status" value="1"/>
</dbReference>
<keyword evidence="3" id="KW-1185">Reference proteome</keyword>
<evidence type="ECO:0000313" key="2">
    <source>
        <dbReference type="EMBL" id="KAK3389708.1"/>
    </source>
</evidence>
<dbReference type="Pfam" id="PF06985">
    <property type="entry name" value="HET"/>
    <property type="match status" value="1"/>
</dbReference>
<comment type="caution">
    <text evidence="2">The sequence shown here is derived from an EMBL/GenBank/DDBJ whole genome shotgun (WGS) entry which is preliminary data.</text>
</comment>
<feature type="domain" description="Heterokaryon incompatibility" evidence="1">
    <location>
        <begin position="71"/>
        <end position="246"/>
    </location>
</feature>
<dbReference type="InterPro" id="IPR052895">
    <property type="entry name" value="HetReg/Transcr_Mod"/>
</dbReference>
<dbReference type="AlphaFoldDB" id="A0AAE0U3K0"/>
<protein>
    <submittedName>
        <fullName evidence="2">Heterokaryon incompatibility protein-domain-containing protein</fullName>
    </submittedName>
</protein>
<reference evidence="2" key="2">
    <citation type="submission" date="2023-06" db="EMBL/GenBank/DDBJ databases">
        <authorList>
            <consortium name="Lawrence Berkeley National Laboratory"/>
            <person name="Haridas S."/>
            <person name="Hensen N."/>
            <person name="Bonometti L."/>
            <person name="Westerberg I."/>
            <person name="Brannstrom I.O."/>
            <person name="Guillou S."/>
            <person name="Cros-Aarteil S."/>
            <person name="Calhoun S."/>
            <person name="Kuo A."/>
            <person name="Mondo S."/>
            <person name="Pangilinan J."/>
            <person name="Riley R."/>
            <person name="LaButti K."/>
            <person name="Andreopoulos B."/>
            <person name="Lipzen A."/>
            <person name="Chen C."/>
            <person name="Yanf M."/>
            <person name="Daum C."/>
            <person name="Ng V."/>
            <person name="Clum A."/>
            <person name="Steindorff A."/>
            <person name="Ohm R."/>
            <person name="Martin F."/>
            <person name="Silar P."/>
            <person name="Natvig D."/>
            <person name="Lalanne C."/>
            <person name="Gautier V."/>
            <person name="Ament-velasquez S.L."/>
            <person name="Kruys A."/>
            <person name="Hutchinson M.I."/>
            <person name="Powell A.J."/>
            <person name="Barry K."/>
            <person name="Miller A.N."/>
            <person name="Grigoriev I.V."/>
            <person name="Debuchy R."/>
            <person name="Gladieux P."/>
            <person name="Thoren M.H."/>
            <person name="Johannesson H."/>
        </authorList>
    </citation>
    <scope>NUCLEOTIDE SEQUENCE</scope>
    <source>
        <strain evidence="2">CBS 232.78</strain>
    </source>
</reference>
<reference evidence="2" key="1">
    <citation type="journal article" date="2023" name="Mol. Phylogenet. Evol.">
        <title>Genome-scale phylogeny and comparative genomics of the fungal order Sordariales.</title>
        <authorList>
            <person name="Hensen N."/>
            <person name="Bonometti L."/>
            <person name="Westerberg I."/>
            <person name="Brannstrom I.O."/>
            <person name="Guillou S."/>
            <person name="Cros-Aarteil S."/>
            <person name="Calhoun S."/>
            <person name="Haridas S."/>
            <person name="Kuo A."/>
            <person name="Mondo S."/>
            <person name="Pangilinan J."/>
            <person name="Riley R."/>
            <person name="LaButti K."/>
            <person name="Andreopoulos B."/>
            <person name="Lipzen A."/>
            <person name="Chen C."/>
            <person name="Yan M."/>
            <person name="Daum C."/>
            <person name="Ng V."/>
            <person name="Clum A."/>
            <person name="Steindorff A."/>
            <person name="Ohm R.A."/>
            <person name="Martin F."/>
            <person name="Silar P."/>
            <person name="Natvig D.O."/>
            <person name="Lalanne C."/>
            <person name="Gautier V."/>
            <person name="Ament-Velasquez S.L."/>
            <person name="Kruys A."/>
            <person name="Hutchinson M.I."/>
            <person name="Powell A.J."/>
            <person name="Barry K."/>
            <person name="Miller A.N."/>
            <person name="Grigoriev I.V."/>
            <person name="Debuchy R."/>
            <person name="Gladieux P."/>
            <person name="Hiltunen Thoren M."/>
            <person name="Johannesson H."/>
        </authorList>
    </citation>
    <scope>NUCLEOTIDE SEQUENCE</scope>
    <source>
        <strain evidence="2">CBS 232.78</strain>
    </source>
</reference>